<dbReference type="Gene3D" id="3.40.50.720">
    <property type="entry name" value="NAD(P)-binding Rossmann-like Domain"/>
    <property type="match status" value="1"/>
</dbReference>
<feature type="domain" description="Gfo/Idh/MocA-like oxidoreductase N-terminal" evidence="2">
    <location>
        <begin position="75"/>
        <end position="155"/>
    </location>
</feature>
<dbReference type="InterPro" id="IPR032459">
    <property type="entry name" value="Oxidoreduct_C"/>
</dbReference>
<keyword evidence="5" id="KW-1185">Reference proteome</keyword>
<protein>
    <submittedName>
        <fullName evidence="4">Oxidoreductase C-terminal domain-containing protein</fullName>
    </submittedName>
</protein>
<dbReference type="PROSITE" id="PS51257">
    <property type="entry name" value="PROKAR_LIPOPROTEIN"/>
    <property type="match status" value="1"/>
</dbReference>
<feature type="domain" description="Putative oxidoreductase C-terminal" evidence="3">
    <location>
        <begin position="178"/>
        <end position="454"/>
    </location>
</feature>
<dbReference type="InterPro" id="IPR000683">
    <property type="entry name" value="Gfo/Idh/MocA-like_OxRdtase_N"/>
</dbReference>
<evidence type="ECO:0000256" key="1">
    <source>
        <dbReference type="ARBA" id="ARBA00023002"/>
    </source>
</evidence>
<gene>
    <name evidence="4" type="ORF">WJU16_13605</name>
</gene>
<name>A0ABZ2YH81_9BACT</name>
<dbReference type="SUPFAM" id="SSF51735">
    <property type="entry name" value="NAD(P)-binding Rossmann-fold domains"/>
    <property type="match status" value="1"/>
</dbReference>
<dbReference type="Pfam" id="PF16490">
    <property type="entry name" value="Oxidoreduct_C"/>
    <property type="match status" value="1"/>
</dbReference>
<dbReference type="Proteomes" id="UP001485459">
    <property type="component" value="Chromosome"/>
</dbReference>
<dbReference type="InterPro" id="IPR036291">
    <property type="entry name" value="NAD(P)-bd_dom_sf"/>
</dbReference>
<dbReference type="Pfam" id="PF01408">
    <property type="entry name" value="GFO_IDH_MocA"/>
    <property type="match status" value="1"/>
</dbReference>
<organism evidence="4 5">
    <name type="scientific">Chitinophaga pollutisoli</name>
    <dbReference type="NCBI Taxonomy" id="3133966"/>
    <lineage>
        <taxon>Bacteria</taxon>
        <taxon>Pseudomonadati</taxon>
        <taxon>Bacteroidota</taxon>
        <taxon>Chitinophagia</taxon>
        <taxon>Chitinophagales</taxon>
        <taxon>Chitinophagaceae</taxon>
        <taxon>Chitinophaga</taxon>
    </lineage>
</organism>
<evidence type="ECO:0000259" key="3">
    <source>
        <dbReference type="Pfam" id="PF16490"/>
    </source>
</evidence>
<dbReference type="PANTHER" id="PTHR43818:SF11">
    <property type="entry name" value="BCDNA.GH03377"/>
    <property type="match status" value="1"/>
</dbReference>
<evidence type="ECO:0000313" key="4">
    <source>
        <dbReference type="EMBL" id="WZN39038.1"/>
    </source>
</evidence>
<sequence length="458" mass="51022">MQQYRYSYFLGASLLMAACGPGQPKEEQDMVHLITLAPGHFHAALVQKTATPGIDSVVHVYAPQGPELDAHLNLIKQYNERADQPTSWKEEVYTGGDWLEKMKSDRKGSVVVLAGNNHDKTRYIDAAVQAGMHVLADKPMAITQEDFVSLRKSFADADAAKVLLYDIMTERSEITNILQKELLRDASVFGEMQPGTPQQPAIEIESIHHFYKMVSGKPLRRPTWFFDPSQQGDALVDVNTHLVDLTHWMLFDTTELDYKQDIQLTSAVKWKTPLTKSQFSTITGAETFPEFLLPYVKDTVAGIAANGTVDYQVKGFHVRLSALWNFEAPAGGGDTHYAIARGSRCNIVIRQGKEESWKPELFVEPVAADTAFTSALEASVKRLSAKYAGISVEPQGKRFRISIPQELKTGHEAHFAEVLQRYLGFLKAGAVPAWEVKNMIAKYYVTTAGQAMAKEINK</sequence>
<reference evidence="5" key="1">
    <citation type="submission" date="2024-03" db="EMBL/GenBank/DDBJ databases">
        <title>Chitinophaga horti sp. nov., isolated from garden soil.</title>
        <authorList>
            <person name="Lee D.S."/>
            <person name="Han D.M."/>
            <person name="Baek J.H."/>
            <person name="Choi D.G."/>
            <person name="Jeon J.H."/>
            <person name="Jeon C.O."/>
        </authorList>
    </citation>
    <scope>NUCLEOTIDE SEQUENCE [LARGE SCALE GENOMIC DNA]</scope>
    <source>
        <strain evidence="5">GPA1</strain>
    </source>
</reference>
<dbReference type="InterPro" id="IPR050463">
    <property type="entry name" value="Gfo/Idh/MocA_oxidrdct_glycsds"/>
</dbReference>
<proteinExistence type="predicted"/>
<dbReference type="RefSeq" id="WP_341834045.1">
    <property type="nucleotide sequence ID" value="NZ_CP149822.1"/>
</dbReference>
<dbReference type="Gene3D" id="3.30.360.10">
    <property type="entry name" value="Dihydrodipicolinate Reductase, domain 2"/>
    <property type="match status" value="1"/>
</dbReference>
<evidence type="ECO:0000259" key="2">
    <source>
        <dbReference type="Pfam" id="PF01408"/>
    </source>
</evidence>
<evidence type="ECO:0000313" key="5">
    <source>
        <dbReference type="Proteomes" id="UP001485459"/>
    </source>
</evidence>
<dbReference type="EMBL" id="CP149822">
    <property type="protein sequence ID" value="WZN39038.1"/>
    <property type="molecule type" value="Genomic_DNA"/>
</dbReference>
<accession>A0ABZ2YH81</accession>
<keyword evidence="1" id="KW-0560">Oxidoreductase</keyword>
<dbReference type="PANTHER" id="PTHR43818">
    <property type="entry name" value="BCDNA.GH03377"/>
    <property type="match status" value="1"/>
</dbReference>